<keyword evidence="2" id="KW-0472">Membrane</keyword>
<feature type="transmembrane region" description="Helical" evidence="2">
    <location>
        <begin position="238"/>
        <end position="258"/>
    </location>
</feature>
<feature type="transmembrane region" description="Helical" evidence="2">
    <location>
        <begin position="167"/>
        <end position="186"/>
    </location>
</feature>
<sequence>MADLTQSLYDVEDQLKLRGFQARMVKVPNDASEADSDAVARLQGEEPVSEWSQGLRRRFLRRLTVALVSYGSSAPRTEYLIKSASKRLKVKTKIAVLNSLVILMFVDTADATKEELHLVKLNGSVDVNKLQQIDELANSVGLRDTPVMMGQWKLQATVKSPSCFEEWYWQLLAFVISAGTGALLFFQGNYWDAVFSMFLGLVVGIIFLLVPFFPVFGIVAEFSSALVVSFLARVFTHYFVHLDVCFFAMAISGLVWLLPGQNLTIGVSEVVEGAVVTGSARIVKALVSSLQLGFGLMIGEKVAWWLPKLEPTPCADPNISPWFLIIWVLGFVFSMNILLRARWGQWFGMTLVAGIGYVAYELTEKGFGAETAAVLSSFAIGLSGISGAFRMVYEIGFFTNDTSL</sequence>
<organism evidence="4 5">
    <name type="scientific">Ceratodon purpureus</name>
    <name type="common">Fire moss</name>
    <name type="synonym">Dicranum purpureum</name>
    <dbReference type="NCBI Taxonomy" id="3225"/>
    <lineage>
        <taxon>Eukaryota</taxon>
        <taxon>Viridiplantae</taxon>
        <taxon>Streptophyta</taxon>
        <taxon>Embryophyta</taxon>
        <taxon>Bryophyta</taxon>
        <taxon>Bryophytina</taxon>
        <taxon>Bryopsida</taxon>
        <taxon>Dicranidae</taxon>
        <taxon>Pseudoditrichales</taxon>
        <taxon>Ditrichaceae</taxon>
        <taxon>Ceratodon</taxon>
    </lineage>
</organism>
<reference evidence="4 5" key="1">
    <citation type="submission" date="2020-06" db="EMBL/GenBank/DDBJ databases">
        <title>WGS assembly of Ceratodon purpureus strain R40.</title>
        <authorList>
            <person name="Carey S.B."/>
            <person name="Jenkins J."/>
            <person name="Shu S."/>
            <person name="Lovell J.T."/>
            <person name="Sreedasyam A."/>
            <person name="Maumus F."/>
            <person name="Tiley G.P."/>
            <person name="Fernandez-Pozo N."/>
            <person name="Barry K."/>
            <person name="Chen C."/>
            <person name="Wang M."/>
            <person name="Lipzen A."/>
            <person name="Daum C."/>
            <person name="Saski C.A."/>
            <person name="Payton A.C."/>
            <person name="Mcbreen J.C."/>
            <person name="Conrad R.E."/>
            <person name="Kollar L.M."/>
            <person name="Olsson S."/>
            <person name="Huttunen S."/>
            <person name="Landis J.B."/>
            <person name="Wickett N.J."/>
            <person name="Johnson M.G."/>
            <person name="Rensing S.A."/>
            <person name="Grimwood J."/>
            <person name="Schmutz J."/>
            <person name="Mcdaniel S.F."/>
        </authorList>
    </citation>
    <scope>NUCLEOTIDE SEQUENCE [LARGE SCALE GENOMIC DNA]</scope>
    <source>
        <strain evidence="4 5">R40</strain>
    </source>
</reference>
<protein>
    <recommendedName>
        <fullName evidence="3">Threonine/serine exporter-like N-terminal domain-containing protein</fullName>
    </recommendedName>
</protein>
<comment type="similarity">
    <text evidence="1">Belongs to the ThrE exporter (TC 2.A.79) family.</text>
</comment>
<dbReference type="PANTHER" id="PTHR31082">
    <property type="entry name" value="PHEROMONE-REGULATED MEMBRANE PROTEIN 10"/>
    <property type="match status" value="1"/>
</dbReference>
<dbReference type="Pfam" id="PF06738">
    <property type="entry name" value="ThrE"/>
    <property type="match status" value="1"/>
</dbReference>
<feature type="transmembrane region" description="Helical" evidence="2">
    <location>
        <begin position="372"/>
        <end position="393"/>
    </location>
</feature>
<dbReference type="PANTHER" id="PTHR31082:SF4">
    <property type="entry name" value="PHEROMONE-REGULATED MEMBRANE PROTEIN 10"/>
    <property type="match status" value="1"/>
</dbReference>
<feature type="transmembrane region" description="Helical" evidence="2">
    <location>
        <begin position="343"/>
        <end position="360"/>
    </location>
</feature>
<dbReference type="InterPro" id="IPR051361">
    <property type="entry name" value="ThrE/Ser_Exporter"/>
</dbReference>
<feature type="transmembrane region" description="Helical" evidence="2">
    <location>
        <begin position="319"/>
        <end position="338"/>
    </location>
</feature>
<feature type="transmembrane region" description="Helical" evidence="2">
    <location>
        <begin position="198"/>
        <end position="218"/>
    </location>
</feature>
<evidence type="ECO:0000313" key="5">
    <source>
        <dbReference type="Proteomes" id="UP000822688"/>
    </source>
</evidence>
<evidence type="ECO:0000256" key="2">
    <source>
        <dbReference type="SAM" id="Phobius"/>
    </source>
</evidence>
<evidence type="ECO:0000259" key="3">
    <source>
        <dbReference type="Pfam" id="PF06738"/>
    </source>
</evidence>
<dbReference type="Proteomes" id="UP000822688">
    <property type="component" value="Chromosome 6"/>
</dbReference>
<keyword evidence="2" id="KW-0812">Transmembrane</keyword>
<dbReference type="GO" id="GO:0022857">
    <property type="term" value="F:transmembrane transporter activity"/>
    <property type="evidence" value="ECO:0007669"/>
    <property type="project" value="InterPro"/>
</dbReference>
<accession>A0A8T0HCF2</accession>
<comment type="caution">
    <text evidence="4">The sequence shown here is derived from an EMBL/GenBank/DDBJ whole genome shotgun (WGS) entry which is preliminary data.</text>
</comment>
<feature type="transmembrane region" description="Helical" evidence="2">
    <location>
        <begin position="279"/>
        <end position="299"/>
    </location>
</feature>
<gene>
    <name evidence="4" type="ORF">KC19_6G095600</name>
</gene>
<evidence type="ECO:0000256" key="1">
    <source>
        <dbReference type="ARBA" id="ARBA00034125"/>
    </source>
</evidence>
<keyword evidence="2" id="KW-1133">Transmembrane helix</keyword>
<name>A0A8T0HCF2_CERPU</name>
<keyword evidence="5" id="KW-1185">Reference proteome</keyword>
<dbReference type="InterPro" id="IPR010619">
    <property type="entry name" value="ThrE-like_N"/>
</dbReference>
<proteinExistence type="inferred from homology"/>
<dbReference type="EMBL" id="CM026427">
    <property type="protein sequence ID" value="KAG0569506.1"/>
    <property type="molecule type" value="Genomic_DNA"/>
</dbReference>
<dbReference type="AlphaFoldDB" id="A0A8T0HCF2"/>
<feature type="domain" description="Threonine/serine exporter-like N-terminal" evidence="3">
    <location>
        <begin position="59"/>
        <end position="300"/>
    </location>
</feature>
<evidence type="ECO:0000313" key="4">
    <source>
        <dbReference type="EMBL" id="KAG0569506.1"/>
    </source>
</evidence>